<reference evidence="8" key="2">
    <citation type="journal article" date="2014" name="ISME J.">
        <title>Microbial stratification in low pH oxic and suboxic macroscopic growths along an acid mine drainage.</title>
        <authorList>
            <person name="Mendez-Garcia C."/>
            <person name="Mesa V."/>
            <person name="Sprenger R.R."/>
            <person name="Richter M."/>
            <person name="Diez M.S."/>
            <person name="Solano J."/>
            <person name="Bargiela R."/>
            <person name="Golyshina O.V."/>
            <person name="Manteca A."/>
            <person name="Ramos J.L."/>
            <person name="Gallego J.R."/>
            <person name="Llorente I."/>
            <person name="Martins Dos Santos V.A."/>
            <person name="Jensen O.N."/>
            <person name="Pelaez A.I."/>
            <person name="Sanchez J."/>
            <person name="Ferrer M."/>
        </authorList>
    </citation>
    <scope>NUCLEOTIDE SEQUENCE</scope>
</reference>
<dbReference type="Gene3D" id="3.40.50.150">
    <property type="entry name" value="Vaccinia Virus protein VP39"/>
    <property type="match status" value="1"/>
</dbReference>
<reference evidence="8" key="1">
    <citation type="submission" date="2013-08" db="EMBL/GenBank/DDBJ databases">
        <authorList>
            <person name="Mendez C."/>
            <person name="Richter M."/>
            <person name="Ferrer M."/>
            <person name="Sanchez J."/>
        </authorList>
    </citation>
    <scope>NUCLEOTIDE SEQUENCE</scope>
</reference>
<keyword evidence="4" id="KW-0949">S-adenosyl-L-methionine</keyword>
<dbReference type="InterPro" id="IPR029063">
    <property type="entry name" value="SAM-dependent_MTases_sf"/>
</dbReference>
<proteinExistence type="predicted"/>
<dbReference type="PANTHER" id="PTHR10631:SF3">
    <property type="entry name" value="TRNA (GUANINE(26)-N(2))-DIMETHYLTRANSFERASE"/>
    <property type="match status" value="1"/>
</dbReference>
<evidence type="ECO:0000256" key="6">
    <source>
        <dbReference type="ARBA" id="ARBA00022884"/>
    </source>
</evidence>
<keyword evidence="6" id="KW-0694">RNA-binding</keyword>
<dbReference type="GO" id="GO:0160104">
    <property type="term" value="F:tRNA (guanine(26)-N2)-dimethyltransferase activity"/>
    <property type="evidence" value="ECO:0007669"/>
    <property type="project" value="UniProtKB-EC"/>
</dbReference>
<dbReference type="GO" id="GO:0002940">
    <property type="term" value="P:tRNA N2-guanine methylation"/>
    <property type="evidence" value="ECO:0007669"/>
    <property type="project" value="TreeGrafter"/>
</dbReference>
<gene>
    <name evidence="8" type="ORF">B1B_03655</name>
</gene>
<dbReference type="SUPFAM" id="SSF53335">
    <property type="entry name" value="S-adenosyl-L-methionine-dependent methyltransferases"/>
    <property type="match status" value="1"/>
</dbReference>
<dbReference type="GO" id="GO:0000049">
    <property type="term" value="F:tRNA binding"/>
    <property type="evidence" value="ECO:0007669"/>
    <property type="project" value="UniProtKB-KW"/>
</dbReference>
<evidence type="ECO:0000256" key="3">
    <source>
        <dbReference type="ARBA" id="ARBA00022679"/>
    </source>
</evidence>
<dbReference type="PANTHER" id="PTHR10631">
    <property type="entry name" value="N 2 ,N 2 -DIMETHYLGUANOSINE TRNA METHYLTRANSFERASE"/>
    <property type="match status" value="1"/>
</dbReference>
<keyword evidence="1" id="KW-0820">tRNA-binding</keyword>
<name>T1CTA9_9ZZZZ</name>
<protein>
    <recommendedName>
        <fullName evidence="7">tRNA (guanine(26)-N(2))-dimethyltransferase</fullName>
        <ecNumber evidence="7">2.1.1.216</ecNumber>
    </recommendedName>
</protein>
<evidence type="ECO:0000256" key="4">
    <source>
        <dbReference type="ARBA" id="ARBA00022691"/>
    </source>
</evidence>
<dbReference type="AlphaFoldDB" id="T1CTA9"/>
<feature type="non-terminal residue" evidence="8">
    <location>
        <position position="295"/>
    </location>
</feature>
<organism evidence="8">
    <name type="scientific">mine drainage metagenome</name>
    <dbReference type="NCBI Taxonomy" id="410659"/>
    <lineage>
        <taxon>unclassified sequences</taxon>
        <taxon>metagenomes</taxon>
        <taxon>ecological metagenomes</taxon>
    </lineage>
</organism>
<keyword evidence="3 8" id="KW-0808">Transferase</keyword>
<dbReference type="PROSITE" id="PS51626">
    <property type="entry name" value="SAM_MT_TRM1"/>
    <property type="match status" value="1"/>
</dbReference>
<keyword evidence="2 8" id="KW-0489">Methyltransferase</keyword>
<dbReference type="EC" id="2.1.1.216" evidence="7"/>
<evidence type="ECO:0000256" key="7">
    <source>
        <dbReference type="ARBA" id="ARBA00039099"/>
    </source>
</evidence>
<dbReference type="Pfam" id="PF02005">
    <property type="entry name" value="TRM"/>
    <property type="match status" value="1"/>
</dbReference>
<evidence type="ECO:0000256" key="5">
    <source>
        <dbReference type="ARBA" id="ARBA00022694"/>
    </source>
</evidence>
<accession>T1CTA9</accession>
<dbReference type="InterPro" id="IPR002905">
    <property type="entry name" value="Trm1"/>
</dbReference>
<sequence>MAGDRDLAVAVVRARFPRPTARAWEMLAATGVRGLRLLHEGGGFASLLATEAHPVAAGVLAENVRAFPAATARIADAMRRPPEAPFEYVDLDPYGSPLPFLETAVAATADGGVLAVTATDLMVLAGVQPGACARLYHARPVRGRLGPEGGLRILLARVADAVATTGREMHPLLAYVRGHHLRLYVEMRRDPVAAGPVAIGTIDAATWDGPPLGAGGPFGPMWLGRLGDPAFVATLAVPPTSAAPREVASFLARFREEVGIDRAFYYESNEIARRRHLARPPPRDAIQGALIARGY</sequence>
<comment type="caution">
    <text evidence="8">The sequence shown here is derived from an EMBL/GenBank/DDBJ whole genome shotgun (WGS) entry which is preliminary data.</text>
</comment>
<keyword evidence="5" id="KW-0819">tRNA processing</keyword>
<evidence type="ECO:0000313" key="8">
    <source>
        <dbReference type="EMBL" id="EQD72625.1"/>
    </source>
</evidence>
<evidence type="ECO:0000256" key="1">
    <source>
        <dbReference type="ARBA" id="ARBA00022555"/>
    </source>
</evidence>
<evidence type="ECO:0000256" key="2">
    <source>
        <dbReference type="ARBA" id="ARBA00022603"/>
    </source>
</evidence>
<dbReference type="EMBL" id="AUZY01002255">
    <property type="protein sequence ID" value="EQD72625.1"/>
    <property type="molecule type" value="Genomic_DNA"/>
</dbReference>